<dbReference type="PANTHER" id="PTHR42781:SF4">
    <property type="entry name" value="SPERMIDINE_PUTRESCINE IMPORT ATP-BINDING PROTEIN POTA"/>
    <property type="match status" value="1"/>
</dbReference>
<evidence type="ECO:0000259" key="4">
    <source>
        <dbReference type="PROSITE" id="PS50893"/>
    </source>
</evidence>
<gene>
    <name evidence="5" type="ORF">KHZ85_04320</name>
</gene>
<dbReference type="AlphaFoldDB" id="A0A942WG44"/>
<reference evidence="5" key="1">
    <citation type="submission" date="2021-02" db="EMBL/GenBank/DDBJ databases">
        <title>Infant gut strain persistence is associated with maternal origin, phylogeny, and functional potential including surface adhesion and iron acquisition.</title>
        <authorList>
            <person name="Lou Y.C."/>
        </authorList>
    </citation>
    <scope>NUCLEOTIDE SEQUENCE</scope>
    <source>
        <strain evidence="5">L3_108_103G1_dasL3_108_103G1_concoct_2</strain>
    </source>
</reference>
<dbReference type="Proteomes" id="UP000753219">
    <property type="component" value="Unassembled WGS sequence"/>
</dbReference>
<dbReference type="InterPro" id="IPR017871">
    <property type="entry name" value="ABC_transporter-like_CS"/>
</dbReference>
<evidence type="ECO:0000313" key="6">
    <source>
        <dbReference type="Proteomes" id="UP000753219"/>
    </source>
</evidence>
<dbReference type="GO" id="GO:0016887">
    <property type="term" value="F:ATP hydrolysis activity"/>
    <property type="evidence" value="ECO:0007669"/>
    <property type="project" value="InterPro"/>
</dbReference>
<dbReference type="Pfam" id="PF00005">
    <property type="entry name" value="ABC_tran"/>
    <property type="match status" value="1"/>
</dbReference>
<dbReference type="SMART" id="SM00382">
    <property type="entry name" value="AAA"/>
    <property type="match status" value="1"/>
</dbReference>
<evidence type="ECO:0000256" key="3">
    <source>
        <dbReference type="ARBA" id="ARBA00022840"/>
    </source>
</evidence>
<keyword evidence="2" id="KW-0547">Nucleotide-binding</keyword>
<evidence type="ECO:0000313" key="5">
    <source>
        <dbReference type="EMBL" id="MBS4883971.1"/>
    </source>
</evidence>
<dbReference type="InterPro" id="IPR003593">
    <property type="entry name" value="AAA+_ATPase"/>
</dbReference>
<proteinExistence type="predicted"/>
<protein>
    <submittedName>
        <fullName evidence="5">ATP-binding cassette domain-containing protein</fullName>
    </submittedName>
</protein>
<dbReference type="InterPro" id="IPR003439">
    <property type="entry name" value="ABC_transporter-like_ATP-bd"/>
</dbReference>
<dbReference type="PROSITE" id="PS00211">
    <property type="entry name" value="ABC_TRANSPORTER_1"/>
    <property type="match status" value="1"/>
</dbReference>
<dbReference type="RefSeq" id="WP_237929567.1">
    <property type="nucleotide sequence ID" value="NZ_JAGZMZ010000008.1"/>
</dbReference>
<evidence type="ECO:0000256" key="2">
    <source>
        <dbReference type="ARBA" id="ARBA00022741"/>
    </source>
</evidence>
<dbReference type="PANTHER" id="PTHR42781">
    <property type="entry name" value="SPERMIDINE/PUTRESCINE IMPORT ATP-BINDING PROTEIN POTA"/>
    <property type="match status" value="1"/>
</dbReference>
<name>A0A942WG44_9FIRM</name>
<evidence type="ECO:0000256" key="1">
    <source>
        <dbReference type="ARBA" id="ARBA00022448"/>
    </source>
</evidence>
<dbReference type="EMBL" id="JAGZMZ010000008">
    <property type="protein sequence ID" value="MBS4883971.1"/>
    <property type="molecule type" value="Genomic_DNA"/>
</dbReference>
<feature type="domain" description="ABC transporter" evidence="4">
    <location>
        <begin position="2"/>
        <end position="202"/>
    </location>
</feature>
<dbReference type="PROSITE" id="PS50893">
    <property type="entry name" value="ABC_TRANSPORTER_2"/>
    <property type="match status" value="1"/>
</dbReference>
<keyword evidence="1" id="KW-0813">Transport</keyword>
<sequence length="202" mass="23844">MIKLNHIGKVRQNRIILDNIDFSFKDKQHYVIFGESGSGKTTLLNIIAEYEKADSGTLEIEKERNLEYLFQDSLLFSNITVKENMLIKWESINQHIDEFEKEYTNALKLFSMEKFENEKVYTLSGGERKRIELAQVFLMKPDIVLFDEPTSNLDSDNKRFIIESIEKNFRNSIVILVSHDEKEYFRNFKLLELKGGRLNVYE</sequence>
<organism evidence="5 6">
    <name type="scientific">Amedibacillus dolichus</name>
    <dbReference type="NCBI Taxonomy" id="31971"/>
    <lineage>
        <taxon>Bacteria</taxon>
        <taxon>Bacillati</taxon>
        <taxon>Bacillota</taxon>
        <taxon>Erysipelotrichia</taxon>
        <taxon>Erysipelotrichales</taxon>
        <taxon>Erysipelotrichaceae</taxon>
        <taxon>Amedibacillus</taxon>
    </lineage>
</organism>
<dbReference type="InterPro" id="IPR050093">
    <property type="entry name" value="ABC_SmlMolc_Importer"/>
</dbReference>
<keyword evidence="3 5" id="KW-0067">ATP-binding</keyword>
<dbReference type="GO" id="GO:0005524">
    <property type="term" value="F:ATP binding"/>
    <property type="evidence" value="ECO:0007669"/>
    <property type="project" value="UniProtKB-KW"/>
</dbReference>
<dbReference type="InterPro" id="IPR027417">
    <property type="entry name" value="P-loop_NTPase"/>
</dbReference>
<comment type="caution">
    <text evidence="5">The sequence shown here is derived from an EMBL/GenBank/DDBJ whole genome shotgun (WGS) entry which is preliminary data.</text>
</comment>
<dbReference type="Gene3D" id="3.40.50.300">
    <property type="entry name" value="P-loop containing nucleotide triphosphate hydrolases"/>
    <property type="match status" value="1"/>
</dbReference>
<accession>A0A942WG44</accession>
<dbReference type="SUPFAM" id="SSF52540">
    <property type="entry name" value="P-loop containing nucleoside triphosphate hydrolases"/>
    <property type="match status" value="1"/>
</dbReference>